<protein>
    <submittedName>
        <fullName evidence="1">DUF3231 family protein</fullName>
    </submittedName>
</protein>
<organism evidence="1 2">
    <name type="scientific">Piscibacillus salipiscarius</name>
    <dbReference type="NCBI Taxonomy" id="299480"/>
    <lineage>
        <taxon>Bacteria</taxon>
        <taxon>Bacillati</taxon>
        <taxon>Bacillota</taxon>
        <taxon>Bacilli</taxon>
        <taxon>Bacillales</taxon>
        <taxon>Bacillaceae</taxon>
        <taxon>Piscibacillus</taxon>
    </lineage>
</organism>
<accession>A0ABW5QC51</accession>
<dbReference type="RefSeq" id="WP_377329055.1">
    <property type="nucleotide sequence ID" value="NZ_JBHUMZ010000022.1"/>
</dbReference>
<dbReference type="Proteomes" id="UP001597452">
    <property type="component" value="Unassembled WGS sequence"/>
</dbReference>
<dbReference type="InterPro" id="IPR012347">
    <property type="entry name" value="Ferritin-like"/>
</dbReference>
<evidence type="ECO:0000313" key="1">
    <source>
        <dbReference type="EMBL" id="MFD2639220.1"/>
    </source>
</evidence>
<sequence length="329" mass="37436">MDKININSNEIGTMWTQYIQNSLYVQILKYFLETVDDEQTKNLVQNSINLSDQIVKDLTKLFKDDNIPIPKGFNGQDVNLNADKLFLDPFMVQFLEHTLKAGMLAHGSTLMTCVRKDIRDLFTNTTKESIKLYNQCIDLALEKGLLVRPPSVQVQPEVEFVKSQKYMSLFSNRPLNTVELTHLFENIKTNTVGIMITMSSAQTTDNQVVKEYMLRGMKISEKHVKTFRKIIEKSYIDVPMGSNSYITNSTEKVFSDKLIMHFMAVLSAAGQGNYATASTASMRSDITLTYQRLSAEIAMYAKDGANIMIDNGWLEEPPQVPNRKQLIKD</sequence>
<evidence type="ECO:0000313" key="2">
    <source>
        <dbReference type="Proteomes" id="UP001597452"/>
    </source>
</evidence>
<dbReference type="EMBL" id="JBHUMZ010000022">
    <property type="protein sequence ID" value="MFD2639220.1"/>
    <property type="molecule type" value="Genomic_DNA"/>
</dbReference>
<comment type="caution">
    <text evidence="1">The sequence shown here is derived from an EMBL/GenBank/DDBJ whole genome shotgun (WGS) entry which is preliminary data.</text>
</comment>
<reference evidence="2" key="1">
    <citation type="journal article" date="2019" name="Int. J. Syst. Evol. Microbiol.">
        <title>The Global Catalogue of Microorganisms (GCM) 10K type strain sequencing project: providing services to taxonomists for standard genome sequencing and annotation.</title>
        <authorList>
            <consortium name="The Broad Institute Genomics Platform"/>
            <consortium name="The Broad Institute Genome Sequencing Center for Infectious Disease"/>
            <person name="Wu L."/>
            <person name="Ma J."/>
        </authorList>
    </citation>
    <scope>NUCLEOTIDE SEQUENCE [LARGE SCALE GENOMIC DNA]</scope>
    <source>
        <strain evidence="2">TISTR 1571</strain>
    </source>
</reference>
<dbReference type="Pfam" id="PF11553">
    <property type="entry name" value="DUF3231"/>
    <property type="match status" value="2"/>
</dbReference>
<gene>
    <name evidence="1" type="ORF">ACFSW4_10115</name>
</gene>
<proteinExistence type="predicted"/>
<keyword evidence="2" id="KW-1185">Reference proteome</keyword>
<name>A0ABW5QC51_9BACI</name>
<dbReference type="InterPro" id="IPR021617">
    <property type="entry name" value="DUF3231"/>
</dbReference>
<dbReference type="Gene3D" id="1.20.1260.10">
    <property type="match status" value="2"/>
</dbReference>